<organism evidence="1">
    <name type="scientific">marine metagenome</name>
    <dbReference type="NCBI Taxonomy" id="408172"/>
    <lineage>
        <taxon>unclassified sequences</taxon>
        <taxon>metagenomes</taxon>
        <taxon>ecological metagenomes</taxon>
    </lineage>
</organism>
<protein>
    <submittedName>
        <fullName evidence="1">Uncharacterized protein</fullName>
    </submittedName>
</protein>
<dbReference type="AlphaFoldDB" id="A0A381T9T7"/>
<evidence type="ECO:0000313" key="1">
    <source>
        <dbReference type="EMBL" id="SVA10593.1"/>
    </source>
</evidence>
<proteinExistence type="predicted"/>
<sequence length="334" mass="36926">MTVVCVMVALLVVGGLLPESVLAQGQPAEAATAPAPRTPWGDPDVGGMWDFRTLTPLQRPAQMADKGFLTDEEAAAFVQQTLQARDKDRRYDNPQIDVEFAYNQFWWDYGTTITDDKRTSLIVDPPDGKIPSLTAEAQERVRIRNQRPVTERVVLGSLAHGPEDVGLSERCLLGFSSGPPIVPSEYNNILQVLQTPEHVVIFTEMIHEARVVPLDGRAHLPGDVSQWLGDSRGHWEGDTLVVDTTNFTDKASFNGGLVGRGASGETFHLVERLTRVNAETLLYEFTVEDPTWWARPWTAAIPMKTTQGPIFEYACHEGNYGMANLLTGTRAQEP</sequence>
<dbReference type="EMBL" id="UINC01003949">
    <property type="protein sequence ID" value="SVA10593.1"/>
    <property type="molecule type" value="Genomic_DNA"/>
</dbReference>
<gene>
    <name evidence="1" type="ORF">METZ01_LOCUS63447</name>
</gene>
<name>A0A381T9T7_9ZZZZ</name>
<accession>A0A381T9T7</accession>
<reference evidence="1" key="1">
    <citation type="submission" date="2018-05" db="EMBL/GenBank/DDBJ databases">
        <authorList>
            <person name="Lanie J.A."/>
            <person name="Ng W.-L."/>
            <person name="Kazmierczak K.M."/>
            <person name="Andrzejewski T.M."/>
            <person name="Davidsen T.M."/>
            <person name="Wayne K.J."/>
            <person name="Tettelin H."/>
            <person name="Glass J.I."/>
            <person name="Rusch D."/>
            <person name="Podicherti R."/>
            <person name="Tsui H.-C.T."/>
            <person name="Winkler M.E."/>
        </authorList>
    </citation>
    <scope>NUCLEOTIDE SEQUENCE</scope>
</reference>